<name>A0AAU9P2G6_9ASTR</name>
<protein>
    <submittedName>
        <fullName evidence="2">Uncharacterized protein</fullName>
    </submittedName>
</protein>
<evidence type="ECO:0000256" key="1">
    <source>
        <dbReference type="SAM" id="MobiDB-lite"/>
    </source>
</evidence>
<dbReference type="EMBL" id="CAKMRJ010005523">
    <property type="protein sequence ID" value="CAH1444457.1"/>
    <property type="molecule type" value="Genomic_DNA"/>
</dbReference>
<organism evidence="2 3">
    <name type="scientific">Lactuca virosa</name>
    <dbReference type="NCBI Taxonomy" id="75947"/>
    <lineage>
        <taxon>Eukaryota</taxon>
        <taxon>Viridiplantae</taxon>
        <taxon>Streptophyta</taxon>
        <taxon>Embryophyta</taxon>
        <taxon>Tracheophyta</taxon>
        <taxon>Spermatophyta</taxon>
        <taxon>Magnoliopsida</taxon>
        <taxon>eudicotyledons</taxon>
        <taxon>Gunneridae</taxon>
        <taxon>Pentapetalae</taxon>
        <taxon>asterids</taxon>
        <taxon>campanulids</taxon>
        <taxon>Asterales</taxon>
        <taxon>Asteraceae</taxon>
        <taxon>Cichorioideae</taxon>
        <taxon>Cichorieae</taxon>
        <taxon>Lactucinae</taxon>
        <taxon>Lactuca</taxon>
    </lineage>
</organism>
<comment type="caution">
    <text evidence="2">The sequence shown here is derived from an EMBL/GenBank/DDBJ whole genome shotgun (WGS) entry which is preliminary data.</text>
</comment>
<feature type="region of interest" description="Disordered" evidence="1">
    <location>
        <begin position="76"/>
        <end position="116"/>
    </location>
</feature>
<gene>
    <name evidence="2" type="ORF">LVIROSA_LOCUS30284</name>
</gene>
<keyword evidence="3" id="KW-1185">Reference proteome</keyword>
<proteinExistence type="predicted"/>
<evidence type="ECO:0000313" key="2">
    <source>
        <dbReference type="EMBL" id="CAH1444457.1"/>
    </source>
</evidence>
<dbReference type="Proteomes" id="UP001157418">
    <property type="component" value="Unassembled WGS sequence"/>
</dbReference>
<feature type="compositionally biased region" description="Acidic residues" evidence="1">
    <location>
        <begin position="101"/>
        <end position="110"/>
    </location>
</feature>
<evidence type="ECO:0000313" key="3">
    <source>
        <dbReference type="Proteomes" id="UP001157418"/>
    </source>
</evidence>
<dbReference type="AlphaFoldDB" id="A0AAU9P2G6"/>
<sequence length="154" mass="16834">MDAEPEFLEGNANDVILEKIQLNEKDISMILEAGYNIGEIKCSKGIAMPLDDMEPIELELQDEEGHPDDVEVFGDEAANDVGNKPTNDVEAEAGNEAAAEGVDEGQEETNEGVNNLPVYRKRIPYERVLKIKLKNPVYDKDGSGSSATKPVSLE</sequence>
<reference evidence="2 3" key="1">
    <citation type="submission" date="2022-01" db="EMBL/GenBank/DDBJ databases">
        <authorList>
            <person name="Xiong W."/>
            <person name="Schranz E."/>
        </authorList>
    </citation>
    <scope>NUCLEOTIDE SEQUENCE [LARGE SCALE GENOMIC DNA]</scope>
</reference>
<accession>A0AAU9P2G6</accession>